<organism evidence="1 2">
    <name type="scientific">Alteromonas marina</name>
    <dbReference type="NCBI Taxonomy" id="203795"/>
    <lineage>
        <taxon>Bacteria</taxon>
        <taxon>Pseudomonadati</taxon>
        <taxon>Pseudomonadota</taxon>
        <taxon>Gammaproteobacteria</taxon>
        <taxon>Alteromonadales</taxon>
        <taxon>Alteromonadaceae</taxon>
        <taxon>Alteromonas/Salinimonas group</taxon>
        <taxon>Alteromonas</taxon>
    </lineage>
</organism>
<gene>
    <name evidence="1" type="ORF">RJ41_10950</name>
</gene>
<dbReference type="InterPro" id="IPR027417">
    <property type="entry name" value="P-loop_NTPase"/>
</dbReference>
<name>A0A0B3XU09_9ALTE</name>
<keyword evidence="1" id="KW-0808">Transferase</keyword>
<accession>A0A0B3XU09</accession>
<dbReference type="OrthoDB" id="5296079at2"/>
<dbReference type="InterPro" id="IPR052922">
    <property type="entry name" value="Cytidylate_Kinase-2"/>
</dbReference>
<dbReference type="Proteomes" id="UP000031197">
    <property type="component" value="Unassembled WGS sequence"/>
</dbReference>
<dbReference type="AlphaFoldDB" id="A0A0B3XU09"/>
<protein>
    <submittedName>
        <fullName evidence="1">Shikimate kinase</fullName>
    </submittedName>
</protein>
<evidence type="ECO:0000313" key="1">
    <source>
        <dbReference type="EMBL" id="KHT52474.1"/>
    </source>
</evidence>
<sequence length="164" mass="18802">MAKILIFGNSGSGKSTLARRLRETHGLAHLDLDTLAWKPTSPPERKPNEESDQEIQAFTASNETWVIEGCYTDLLELVEAQSTEIVFMNLPIELCIANARARPWEPHKYKTKQAQDDNLPMLIDWIGQYTKRDDTFSYTAHQQFYENYSGSKRMITQNIPHQAS</sequence>
<evidence type="ECO:0000313" key="2">
    <source>
        <dbReference type="Proteomes" id="UP000031197"/>
    </source>
</evidence>
<dbReference type="PANTHER" id="PTHR37816">
    <property type="entry name" value="YALI0E33011P"/>
    <property type="match status" value="1"/>
</dbReference>
<comment type="caution">
    <text evidence="1">The sequence shown here is derived from an EMBL/GenBank/DDBJ whole genome shotgun (WGS) entry which is preliminary data.</text>
</comment>
<dbReference type="SUPFAM" id="SSF52540">
    <property type="entry name" value="P-loop containing nucleoside triphosphate hydrolases"/>
    <property type="match status" value="1"/>
</dbReference>
<keyword evidence="2" id="KW-1185">Reference proteome</keyword>
<reference evidence="1 2" key="1">
    <citation type="submission" date="2014-12" db="EMBL/GenBank/DDBJ databases">
        <title>Genome sequencing of Alteromonas marina AD001.</title>
        <authorList>
            <person name="Adrian T.G.S."/>
            <person name="Chan K.G."/>
        </authorList>
    </citation>
    <scope>NUCLEOTIDE SEQUENCE [LARGE SCALE GENOMIC DNA]</scope>
    <source>
        <strain evidence="1 2">AD001</strain>
    </source>
</reference>
<dbReference type="GO" id="GO:0016301">
    <property type="term" value="F:kinase activity"/>
    <property type="evidence" value="ECO:0007669"/>
    <property type="project" value="UniProtKB-KW"/>
</dbReference>
<dbReference type="Gene3D" id="3.40.50.300">
    <property type="entry name" value="P-loop containing nucleotide triphosphate hydrolases"/>
    <property type="match status" value="1"/>
</dbReference>
<dbReference type="Pfam" id="PF13238">
    <property type="entry name" value="AAA_18"/>
    <property type="match status" value="1"/>
</dbReference>
<dbReference type="PANTHER" id="PTHR37816:SF2">
    <property type="entry name" value="DNA TOPOLOGY MODULATION PROTEIN FLAR-RELATED PROTEIN"/>
    <property type="match status" value="1"/>
</dbReference>
<proteinExistence type="predicted"/>
<keyword evidence="1" id="KW-0418">Kinase</keyword>
<dbReference type="EMBL" id="JWLW01000017">
    <property type="protein sequence ID" value="KHT52474.1"/>
    <property type="molecule type" value="Genomic_DNA"/>
</dbReference>
<dbReference type="RefSeq" id="WP_039220480.1">
    <property type="nucleotide sequence ID" value="NZ_JWLW01000017.1"/>
</dbReference>